<evidence type="ECO:0008006" key="4">
    <source>
        <dbReference type="Google" id="ProtNLM"/>
    </source>
</evidence>
<organism evidence="2 3">
    <name type="scientific">Pseudocohnilembus persalinus</name>
    <name type="common">Ciliate</name>
    <dbReference type="NCBI Taxonomy" id="266149"/>
    <lineage>
        <taxon>Eukaryota</taxon>
        <taxon>Sar</taxon>
        <taxon>Alveolata</taxon>
        <taxon>Ciliophora</taxon>
        <taxon>Intramacronucleata</taxon>
        <taxon>Oligohymenophorea</taxon>
        <taxon>Scuticociliatia</taxon>
        <taxon>Philasterida</taxon>
        <taxon>Pseudocohnilembidae</taxon>
        <taxon>Pseudocohnilembus</taxon>
    </lineage>
</organism>
<dbReference type="Proteomes" id="UP000054937">
    <property type="component" value="Unassembled WGS sequence"/>
</dbReference>
<name>A0A0V0QA58_PSEPJ</name>
<evidence type="ECO:0000256" key="1">
    <source>
        <dbReference type="SAM" id="SignalP"/>
    </source>
</evidence>
<keyword evidence="1" id="KW-0732">Signal</keyword>
<proteinExistence type="predicted"/>
<keyword evidence="3" id="KW-1185">Reference proteome</keyword>
<evidence type="ECO:0000313" key="2">
    <source>
        <dbReference type="EMBL" id="KRW99113.1"/>
    </source>
</evidence>
<feature type="chain" id="PRO_5006867374" description="Saposin B-type domain-containing protein" evidence="1">
    <location>
        <begin position="17"/>
        <end position="190"/>
    </location>
</feature>
<reference evidence="2 3" key="1">
    <citation type="journal article" date="2015" name="Sci. Rep.">
        <title>Genome of the facultative scuticociliatosis pathogen Pseudocohnilembus persalinus provides insight into its virulence through horizontal gene transfer.</title>
        <authorList>
            <person name="Xiong J."/>
            <person name="Wang G."/>
            <person name="Cheng J."/>
            <person name="Tian M."/>
            <person name="Pan X."/>
            <person name="Warren A."/>
            <person name="Jiang C."/>
            <person name="Yuan D."/>
            <person name="Miao W."/>
        </authorList>
    </citation>
    <scope>NUCLEOTIDE SEQUENCE [LARGE SCALE GENOMIC DNA]</scope>
    <source>
        <strain evidence="2">36N120E</strain>
    </source>
</reference>
<accession>A0A0V0QA58</accession>
<dbReference type="EMBL" id="LDAU01000221">
    <property type="protein sequence ID" value="KRW99113.1"/>
    <property type="molecule type" value="Genomic_DNA"/>
</dbReference>
<gene>
    <name evidence="2" type="ORF">PPERSA_02945</name>
</gene>
<evidence type="ECO:0000313" key="3">
    <source>
        <dbReference type="Proteomes" id="UP000054937"/>
    </source>
</evidence>
<feature type="signal peptide" evidence="1">
    <location>
        <begin position="1"/>
        <end position="16"/>
    </location>
</feature>
<dbReference type="AlphaFoldDB" id="A0A0V0QA58"/>
<sequence length="190" mass="21791">MKALLFLIVLIVSAQAGIKIEGNVFQCLNEVVNTAKNVIGLNQQLEAGVDKGVEYVQIQQIISDISPLFKTCKFKFTIPKKADECILNNIYEFQPVMHHFENQNYYQILQEFTPILEKIFNICNTQEIQDDLENLNMPNCVVNVIEDCKINNIIDTNQAQACQQQLPYGNCRDSLSQSNCQYIQQQCQYD</sequence>
<protein>
    <recommendedName>
        <fullName evidence="4">Saposin B-type domain-containing protein</fullName>
    </recommendedName>
</protein>
<comment type="caution">
    <text evidence="2">The sequence shown here is derived from an EMBL/GenBank/DDBJ whole genome shotgun (WGS) entry which is preliminary data.</text>
</comment>
<dbReference type="InParanoid" id="A0A0V0QA58"/>